<evidence type="ECO:0000313" key="3">
    <source>
        <dbReference type="Proteomes" id="UP000016930"/>
    </source>
</evidence>
<dbReference type="HOGENOM" id="CLU_111214_0_0_1"/>
<evidence type="ECO:0000256" key="1">
    <source>
        <dbReference type="SAM" id="MobiDB-lite"/>
    </source>
</evidence>
<dbReference type="EMBL" id="KB445791">
    <property type="protein sequence ID" value="EMD41701.1"/>
    <property type="molecule type" value="Genomic_DNA"/>
</dbReference>
<organism evidence="2 3">
    <name type="scientific">Ceriporiopsis subvermispora (strain B)</name>
    <name type="common">White-rot fungus</name>
    <name type="synonym">Gelatoporia subvermispora</name>
    <dbReference type="NCBI Taxonomy" id="914234"/>
    <lineage>
        <taxon>Eukaryota</taxon>
        <taxon>Fungi</taxon>
        <taxon>Dikarya</taxon>
        <taxon>Basidiomycota</taxon>
        <taxon>Agaricomycotina</taxon>
        <taxon>Agaricomycetes</taxon>
        <taxon>Polyporales</taxon>
        <taxon>Gelatoporiaceae</taxon>
        <taxon>Gelatoporia</taxon>
    </lineage>
</organism>
<evidence type="ECO:0000313" key="2">
    <source>
        <dbReference type="EMBL" id="EMD41701.1"/>
    </source>
</evidence>
<feature type="region of interest" description="Disordered" evidence="1">
    <location>
        <begin position="1"/>
        <end position="76"/>
    </location>
</feature>
<sequence>MLKRQRPNSPIPSLPSLPGGQEPPFESYERVAKRRRQFAHRGSTPGNPYDDGEDYQDEGEDDTEADGGRSEYREVRSRWQEQAGMYKQANTLLHDLHAEQRHRTLFSPSSSSHPWCSTTQGDISPHGDSGKLMDATRHHPYPYQPTPPLPPHTASSKTVAPESLCHPRGDVSIEDVEVQRVTERYENTNKLLASLELNRRQRFNHLHQYLT</sequence>
<protein>
    <submittedName>
        <fullName evidence="2">Uncharacterized protein</fullName>
    </submittedName>
</protein>
<feature type="compositionally biased region" description="Acidic residues" evidence="1">
    <location>
        <begin position="50"/>
        <end position="65"/>
    </location>
</feature>
<dbReference type="Proteomes" id="UP000016930">
    <property type="component" value="Unassembled WGS sequence"/>
</dbReference>
<reference evidence="2 3" key="1">
    <citation type="journal article" date="2012" name="Proc. Natl. Acad. Sci. U.S.A.">
        <title>Comparative genomics of Ceriporiopsis subvermispora and Phanerochaete chrysosporium provide insight into selective ligninolysis.</title>
        <authorList>
            <person name="Fernandez-Fueyo E."/>
            <person name="Ruiz-Duenas F.J."/>
            <person name="Ferreira P."/>
            <person name="Floudas D."/>
            <person name="Hibbett D.S."/>
            <person name="Canessa P."/>
            <person name="Larrondo L.F."/>
            <person name="James T.Y."/>
            <person name="Seelenfreund D."/>
            <person name="Lobos S."/>
            <person name="Polanco R."/>
            <person name="Tello M."/>
            <person name="Honda Y."/>
            <person name="Watanabe T."/>
            <person name="Watanabe T."/>
            <person name="Ryu J.S."/>
            <person name="Kubicek C.P."/>
            <person name="Schmoll M."/>
            <person name="Gaskell J."/>
            <person name="Hammel K.E."/>
            <person name="St John F.J."/>
            <person name="Vanden Wymelenberg A."/>
            <person name="Sabat G."/>
            <person name="Splinter BonDurant S."/>
            <person name="Syed K."/>
            <person name="Yadav J.S."/>
            <person name="Doddapaneni H."/>
            <person name="Subramanian V."/>
            <person name="Lavin J.L."/>
            <person name="Oguiza J.A."/>
            <person name="Perez G."/>
            <person name="Pisabarro A.G."/>
            <person name="Ramirez L."/>
            <person name="Santoyo F."/>
            <person name="Master E."/>
            <person name="Coutinho P.M."/>
            <person name="Henrissat B."/>
            <person name="Lombard V."/>
            <person name="Magnuson J.K."/>
            <person name="Kuees U."/>
            <person name="Hori C."/>
            <person name="Igarashi K."/>
            <person name="Samejima M."/>
            <person name="Held B.W."/>
            <person name="Barry K.W."/>
            <person name="LaButti K.M."/>
            <person name="Lapidus A."/>
            <person name="Lindquist E.A."/>
            <person name="Lucas S.M."/>
            <person name="Riley R."/>
            <person name="Salamov A.A."/>
            <person name="Hoffmeister D."/>
            <person name="Schwenk D."/>
            <person name="Hadar Y."/>
            <person name="Yarden O."/>
            <person name="de Vries R.P."/>
            <person name="Wiebenga A."/>
            <person name="Stenlid J."/>
            <person name="Eastwood D."/>
            <person name="Grigoriev I.V."/>
            <person name="Berka R.M."/>
            <person name="Blanchette R.A."/>
            <person name="Kersten P."/>
            <person name="Martinez A.T."/>
            <person name="Vicuna R."/>
            <person name="Cullen D."/>
        </authorList>
    </citation>
    <scope>NUCLEOTIDE SEQUENCE [LARGE SCALE GENOMIC DNA]</scope>
    <source>
        <strain evidence="2 3">B</strain>
    </source>
</reference>
<proteinExistence type="predicted"/>
<dbReference type="AlphaFoldDB" id="M2RS13"/>
<feature type="compositionally biased region" description="Basic and acidic residues" evidence="1">
    <location>
        <begin position="66"/>
        <end position="76"/>
    </location>
</feature>
<accession>M2RS13</accession>
<gene>
    <name evidence="2" type="ORF">CERSUDRAFT_110276</name>
</gene>
<keyword evidence="3" id="KW-1185">Reference proteome</keyword>
<name>M2RS13_CERS8</name>
<dbReference type="OrthoDB" id="3262473at2759"/>